<dbReference type="Gene3D" id="2.170.130.10">
    <property type="entry name" value="TonB-dependent receptor, plug domain"/>
    <property type="match status" value="1"/>
</dbReference>
<evidence type="ECO:0000256" key="10">
    <source>
        <dbReference type="ARBA" id="ARBA00023136"/>
    </source>
</evidence>
<comment type="similarity">
    <text evidence="2 13 14">Belongs to the TonB-dependent receptor family.</text>
</comment>
<keyword evidence="15" id="KW-0732">Signal</keyword>
<dbReference type="PANTHER" id="PTHR32552">
    <property type="entry name" value="FERRICHROME IRON RECEPTOR-RELATED"/>
    <property type="match status" value="1"/>
</dbReference>
<dbReference type="InterPro" id="IPR039426">
    <property type="entry name" value="TonB-dep_rcpt-like"/>
</dbReference>
<keyword evidence="6 13" id="KW-0812">Transmembrane</keyword>
<evidence type="ECO:0000256" key="15">
    <source>
        <dbReference type="SAM" id="SignalP"/>
    </source>
</evidence>
<dbReference type="PANTHER" id="PTHR32552:SF81">
    <property type="entry name" value="TONB-DEPENDENT OUTER MEMBRANE RECEPTOR"/>
    <property type="match status" value="1"/>
</dbReference>
<evidence type="ECO:0000259" key="16">
    <source>
        <dbReference type="Pfam" id="PF00593"/>
    </source>
</evidence>
<gene>
    <name evidence="18" type="ORF">DENOEST_0683</name>
</gene>
<keyword evidence="5" id="KW-0410">Iron transport</keyword>
<dbReference type="PROSITE" id="PS52016">
    <property type="entry name" value="TONB_DEPENDENT_REC_3"/>
    <property type="match status" value="1"/>
</dbReference>
<dbReference type="Gene3D" id="2.40.170.20">
    <property type="entry name" value="TonB-dependent receptor, beta-barrel domain"/>
    <property type="match status" value="1"/>
</dbReference>
<evidence type="ECO:0000256" key="3">
    <source>
        <dbReference type="ARBA" id="ARBA00022448"/>
    </source>
</evidence>
<evidence type="ECO:0000256" key="7">
    <source>
        <dbReference type="ARBA" id="ARBA00023004"/>
    </source>
</evidence>
<evidence type="ECO:0000256" key="4">
    <source>
        <dbReference type="ARBA" id="ARBA00022452"/>
    </source>
</evidence>
<dbReference type="GO" id="GO:0006826">
    <property type="term" value="P:iron ion transport"/>
    <property type="evidence" value="ECO:0007669"/>
    <property type="project" value="UniProtKB-KW"/>
</dbReference>
<dbReference type="AlphaFoldDB" id="A0A6S6Y5L7"/>
<keyword evidence="10 13" id="KW-0472">Membrane</keyword>
<feature type="signal peptide" evidence="15">
    <location>
        <begin position="1"/>
        <end position="31"/>
    </location>
</feature>
<feature type="domain" description="TonB-dependent receptor-like beta-barrel" evidence="16">
    <location>
        <begin position="289"/>
        <end position="771"/>
    </location>
</feature>
<evidence type="ECO:0000256" key="8">
    <source>
        <dbReference type="ARBA" id="ARBA00023065"/>
    </source>
</evidence>
<dbReference type="EMBL" id="LR778301">
    <property type="protein sequence ID" value="CAB1367848.1"/>
    <property type="molecule type" value="Genomic_DNA"/>
</dbReference>
<evidence type="ECO:0000256" key="14">
    <source>
        <dbReference type="RuleBase" id="RU003357"/>
    </source>
</evidence>
<evidence type="ECO:0000256" key="9">
    <source>
        <dbReference type="ARBA" id="ARBA00023077"/>
    </source>
</evidence>
<keyword evidence="8" id="KW-0406">Ion transport</keyword>
<keyword evidence="11 18" id="KW-0675">Receptor</keyword>
<dbReference type="InterPro" id="IPR012910">
    <property type="entry name" value="Plug_dom"/>
</dbReference>
<keyword evidence="7" id="KW-0408">Iron</keyword>
<accession>A0A6S6Y5L7</accession>
<evidence type="ECO:0000256" key="1">
    <source>
        <dbReference type="ARBA" id="ARBA00004571"/>
    </source>
</evidence>
<evidence type="ECO:0000256" key="2">
    <source>
        <dbReference type="ARBA" id="ARBA00009810"/>
    </source>
</evidence>
<feature type="chain" id="PRO_5027575686" evidence="15">
    <location>
        <begin position="32"/>
        <end position="806"/>
    </location>
</feature>
<sequence>MGHKTRQQFMIRAIPALIAAAFAGTAATAHAAGEALEEVIITAQKRSENLQDVPISVMSFDAKALEKKGVITLSDINDGSVPGLSLAPYPGSSEIFFPTFRGVTTNSSFIANPNPIAVHVNGVYQSQLVGLNNPAADLERIEVLKGPQGVMSGRNATGGALNIYTAKPDLSAFGFKQQITLAQREQFISKTTVNVPVTENLAVKIAYVHSSRDNEGIRNSAPNGVKFGEREADAWRFDLRWKPANNVTVDYGYDYSKSEGYDTPPQCLRAAPSYLALATYDARSATFVNGCRTDRQDSLYGPSGIQKNRNQAEGHALNIEWEASPTLTVRSITGYRKVDTSNQYNYGAYVGGLDARADSYPLTITDPLNVNGGASIQLGSPAKLYNEAWSQEFQFLGDVSKTFKYTAGVFFASEKGNQHSGPNLGMNLTGGGGASNVDFIMVDNKGIHSSKLDSWAVFGQLNWTPDILEQKLEIVPGIRFTKDHRRVVGYNTGWTTGYITMPTGASSAMLLAAPFSIAAPGVGFASAAAERRYSQTTPALSLNYHVNKGVMTYLKLSKGFTAGGFDQVSGGASAAGFVKGFDPETIKSVELGMKGEFMDRRLRTNMALFQSKFDNEQKSVFNGIAGWATQNVGGSTYKGFEFDLTARVTDDLRASFSYATLSHHYDKWIDPSTQTDVTNRRKLIVPKNDATLTLDYRFPNLGLPGKLDGSLTFSHRGATSTPINFDASPNIEQESTVPSFSVVNARLALSRIKVGPGANGDLTVALWGKNLADKKYLVMSNPGWTSAWSGNWGEPRTYGLDLIYQY</sequence>
<evidence type="ECO:0000256" key="11">
    <source>
        <dbReference type="ARBA" id="ARBA00023170"/>
    </source>
</evidence>
<dbReference type="KEGG" id="doe:DENOEST_0683"/>
<dbReference type="InterPro" id="IPR037066">
    <property type="entry name" value="Plug_dom_sf"/>
</dbReference>
<keyword evidence="3 13" id="KW-0813">Transport</keyword>
<protein>
    <submittedName>
        <fullName evidence="18">Putative TonB-dependent receptor</fullName>
    </submittedName>
</protein>
<reference evidence="18 19" key="1">
    <citation type="submission" date="2020-03" db="EMBL/GenBank/DDBJ databases">
        <authorList>
            <consortium name="Genoscope - CEA"/>
            <person name="William W."/>
        </authorList>
    </citation>
    <scope>NUCLEOTIDE SEQUENCE [LARGE SCALE GENOMIC DNA]</scope>
    <source>
        <strain evidence="19">DSM 16959</strain>
    </source>
</reference>
<proteinExistence type="inferred from homology"/>
<dbReference type="InterPro" id="IPR000531">
    <property type="entry name" value="Beta-barrel_TonB"/>
</dbReference>
<evidence type="ECO:0000256" key="12">
    <source>
        <dbReference type="ARBA" id="ARBA00023237"/>
    </source>
</evidence>
<feature type="domain" description="TonB-dependent receptor plug" evidence="17">
    <location>
        <begin position="50"/>
        <end position="160"/>
    </location>
</feature>
<dbReference type="Proteomes" id="UP000515733">
    <property type="component" value="Chromosome"/>
</dbReference>
<dbReference type="Pfam" id="PF00593">
    <property type="entry name" value="TonB_dep_Rec_b-barrel"/>
    <property type="match status" value="1"/>
</dbReference>
<dbReference type="InterPro" id="IPR036942">
    <property type="entry name" value="Beta-barrel_TonB_sf"/>
</dbReference>
<evidence type="ECO:0000313" key="18">
    <source>
        <dbReference type="EMBL" id="CAB1367848.1"/>
    </source>
</evidence>
<name>A0A6S6Y5L7_9PROT</name>
<dbReference type="SUPFAM" id="SSF56935">
    <property type="entry name" value="Porins"/>
    <property type="match status" value="1"/>
</dbReference>
<dbReference type="Pfam" id="PF07715">
    <property type="entry name" value="Plug"/>
    <property type="match status" value="1"/>
</dbReference>
<evidence type="ECO:0000259" key="17">
    <source>
        <dbReference type="Pfam" id="PF07715"/>
    </source>
</evidence>
<keyword evidence="19" id="KW-1185">Reference proteome</keyword>
<evidence type="ECO:0000313" key="19">
    <source>
        <dbReference type="Proteomes" id="UP000515733"/>
    </source>
</evidence>
<comment type="subcellular location">
    <subcellularLocation>
        <location evidence="1 13">Cell outer membrane</location>
        <topology evidence="1 13">Multi-pass membrane protein</topology>
    </subcellularLocation>
</comment>
<dbReference type="GO" id="GO:0009279">
    <property type="term" value="C:cell outer membrane"/>
    <property type="evidence" value="ECO:0007669"/>
    <property type="project" value="UniProtKB-SubCell"/>
</dbReference>
<keyword evidence="12 13" id="KW-0998">Cell outer membrane</keyword>
<keyword evidence="4 13" id="KW-1134">Transmembrane beta strand</keyword>
<evidence type="ECO:0000256" key="5">
    <source>
        <dbReference type="ARBA" id="ARBA00022496"/>
    </source>
</evidence>
<evidence type="ECO:0000256" key="13">
    <source>
        <dbReference type="PROSITE-ProRule" id="PRU01360"/>
    </source>
</evidence>
<evidence type="ECO:0000256" key="6">
    <source>
        <dbReference type="ARBA" id="ARBA00022692"/>
    </source>
</evidence>
<keyword evidence="9 14" id="KW-0798">TonB box</keyword>
<organism evidence="18 19">
    <name type="scientific">Denitratisoma oestradiolicum</name>
    <dbReference type="NCBI Taxonomy" id="311182"/>
    <lineage>
        <taxon>Bacteria</taxon>
        <taxon>Pseudomonadati</taxon>
        <taxon>Pseudomonadota</taxon>
        <taxon>Betaproteobacteria</taxon>
        <taxon>Nitrosomonadales</taxon>
        <taxon>Sterolibacteriaceae</taxon>
        <taxon>Denitratisoma</taxon>
    </lineage>
</organism>